<name>A0A1H9UC61_9PSED</name>
<evidence type="ECO:0000259" key="13">
    <source>
        <dbReference type="Pfam" id="PF00593"/>
    </source>
</evidence>
<dbReference type="Gene3D" id="2.170.130.10">
    <property type="entry name" value="TonB-dependent receptor, plug domain"/>
    <property type="match status" value="1"/>
</dbReference>
<proteinExistence type="inferred from homology"/>
<dbReference type="RefSeq" id="WP_094012575.1">
    <property type="nucleotide sequence ID" value="NZ_FOEQ01000020.1"/>
</dbReference>
<reference evidence="15 16" key="1">
    <citation type="submission" date="2016-10" db="EMBL/GenBank/DDBJ databases">
        <authorList>
            <person name="de Groot N.N."/>
        </authorList>
    </citation>
    <scope>NUCLEOTIDE SEQUENCE [LARGE SCALE GENOMIC DNA]</scope>
    <source>
        <strain evidence="15 16">LMG 27941</strain>
    </source>
</reference>
<evidence type="ECO:0000256" key="10">
    <source>
        <dbReference type="PROSITE-ProRule" id="PRU01360"/>
    </source>
</evidence>
<dbReference type="Pfam" id="PF07715">
    <property type="entry name" value="Plug"/>
    <property type="match status" value="1"/>
</dbReference>
<protein>
    <submittedName>
        <fullName evidence="15">Iron complex outermembrane recepter protein</fullName>
    </submittedName>
</protein>
<dbReference type="EMBL" id="FOEQ01000020">
    <property type="protein sequence ID" value="SES06734.1"/>
    <property type="molecule type" value="Genomic_DNA"/>
</dbReference>
<evidence type="ECO:0000256" key="11">
    <source>
        <dbReference type="RuleBase" id="RU003357"/>
    </source>
</evidence>
<keyword evidence="6 11" id="KW-0798">TonB box</keyword>
<accession>A0A1H9UC61</accession>
<dbReference type="InterPro" id="IPR000531">
    <property type="entry name" value="Beta-barrel_TonB"/>
</dbReference>
<feature type="signal peptide" evidence="12">
    <location>
        <begin position="1"/>
        <end position="19"/>
    </location>
</feature>
<dbReference type="InterPro" id="IPR010105">
    <property type="entry name" value="TonB_sidphr_rcpt"/>
</dbReference>
<evidence type="ECO:0000256" key="5">
    <source>
        <dbReference type="ARBA" id="ARBA00022692"/>
    </source>
</evidence>
<keyword evidence="9 10" id="KW-0998">Cell outer membrane</keyword>
<dbReference type="GO" id="GO:0015344">
    <property type="term" value="F:siderophore uptake transmembrane transporter activity"/>
    <property type="evidence" value="ECO:0007669"/>
    <property type="project" value="TreeGrafter"/>
</dbReference>
<keyword evidence="12" id="KW-0732">Signal</keyword>
<dbReference type="NCBIfam" id="TIGR01783">
    <property type="entry name" value="TonB-siderophor"/>
    <property type="match status" value="1"/>
</dbReference>
<evidence type="ECO:0000256" key="3">
    <source>
        <dbReference type="ARBA" id="ARBA00022448"/>
    </source>
</evidence>
<organism evidence="15 16">
    <name type="scientific">Pseudomonas soli</name>
    <dbReference type="NCBI Taxonomy" id="1306993"/>
    <lineage>
        <taxon>Bacteria</taxon>
        <taxon>Pseudomonadati</taxon>
        <taxon>Pseudomonadota</taxon>
        <taxon>Gammaproteobacteria</taxon>
        <taxon>Pseudomonadales</taxon>
        <taxon>Pseudomonadaceae</taxon>
        <taxon>Pseudomonas</taxon>
    </lineage>
</organism>
<comment type="similarity">
    <text evidence="2 10 11">Belongs to the TonB-dependent receptor family.</text>
</comment>
<dbReference type="AlphaFoldDB" id="A0A1H9UC61"/>
<keyword evidence="8" id="KW-0675">Receptor</keyword>
<dbReference type="InterPro" id="IPR036942">
    <property type="entry name" value="Beta-barrel_TonB_sf"/>
</dbReference>
<evidence type="ECO:0000256" key="7">
    <source>
        <dbReference type="ARBA" id="ARBA00023136"/>
    </source>
</evidence>
<dbReference type="SUPFAM" id="SSF56935">
    <property type="entry name" value="Porins"/>
    <property type="match status" value="1"/>
</dbReference>
<comment type="subcellular location">
    <subcellularLocation>
        <location evidence="1 10">Cell outer membrane</location>
        <topology evidence="1 10">Multi-pass membrane protein</topology>
    </subcellularLocation>
</comment>
<dbReference type="GO" id="GO:0038023">
    <property type="term" value="F:signaling receptor activity"/>
    <property type="evidence" value="ECO:0007669"/>
    <property type="project" value="InterPro"/>
</dbReference>
<gene>
    <name evidence="15" type="ORF">SAMN05216230_12014</name>
</gene>
<keyword evidence="5 10" id="KW-0812">Transmembrane</keyword>
<feature type="domain" description="TonB-dependent receptor-like beta-barrel" evidence="13">
    <location>
        <begin position="280"/>
        <end position="685"/>
    </location>
</feature>
<dbReference type="Proteomes" id="UP000199221">
    <property type="component" value="Unassembled WGS sequence"/>
</dbReference>
<dbReference type="PROSITE" id="PS52016">
    <property type="entry name" value="TONB_DEPENDENT_REC_3"/>
    <property type="match status" value="1"/>
</dbReference>
<dbReference type="InterPro" id="IPR012910">
    <property type="entry name" value="Plug_dom"/>
</dbReference>
<dbReference type="GO" id="GO:0009279">
    <property type="term" value="C:cell outer membrane"/>
    <property type="evidence" value="ECO:0007669"/>
    <property type="project" value="UniProtKB-SubCell"/>
</dbReference>
<feature type="chain" id="PRO_5011749588" evidence="12">
    <location>
        <begin position="20"/>
        <end position="717"/>
    </location>
</feature>
<evidence type="ECO:0000313" key="15">
    <source>
        <dbReference type="EMBL" id="SES06734.1"/>
    </source>
</evidence>
<evidence type="ECO:0000256" key="2">
    <source>
        <dbReference type="ARBA" id="ARBA00009810"/>
    </source>
</evidence>
<evidence type="ECO:0000313" key="16">
    <source>
        <dbReference type="Proteomes" id="UP000199221"/>
    </source>
</evidence>
<keyword evidence="7 10" id="KW-0472">Membrane</keyword>
<dbReference type="InterPro" id="IPR039426">
    <property type="entry name" value="TonB-dep_rcpt-like"/>
</dbReference>
<dbReference type="InterPro" id="IPR037066">
    <property type="entry name" value="Plug_dom_sf"/>
</dbReference>
<evidence type="ECO:0000256" key="8">
    <source>
        <dbReference type="ARBA" id="ARBA00023170"/>
    </source>
</evidence>
<dbReference type="PANTHER" id="PTHR32552">
    <property type="entry name" value="FERRICHROME IRON RECEPTOR-RELATED"/>
    <property type="match status" value="1"/>
</dbReference>
<evidence type="ECO:0000256" key="4">
    <source>
        <dbReference type="ARBA" id="ARBA00022452"/>
    </source>
</evidence>
<dbReference type="Gene3D" id="2.40.170.20">
    <property type="entry name" value="TonB-dependent receptor, beta-barrel domain"/>
    <property type="match status" value="1"/>
</dbReference>
<dbReference type="Pfam" id="PF00593">
    <property type="entry name" value="TonB_dep_Rec_b-barrel"/>
    <property type="match status" value="1"/>
</dbReference>
<evidence type="ECO:0000256" key="12">
    <source>
        <dbReference type="SAM" id="SignalP"/>
    </source>
</evidence>
<keyword evidence="4 10" id="KW-1134">Transmembrane beta strand</keyword>
<keyword evidence="3 10" id="KW-0813">Transport</keyword>
<evidence type="ECO:0000256" key="9">
    <source>
        <dbReference type="ARBA" id="ARBA00023237"/>
    </source>
</evidence>
<evidence type="ECO:0000256" key="1">
    <source>
        <dbReference type="ARBA" id="ARBA00004571"/>
    </source>
</evidence>
<evidence type="ECO:0000256" key="6">
    <source>
        <dbReference type="ARBA" id="ARBA00023077"/>
    </source>
</evidence>
<dbReference type="GO" id="GO:0015891">
    <property type="term" value="P:siderophore transport"/>
    <property type="evidence" value="ECO:0007669"/>
    <property type="project" value="InterPro"/>
</dbReference>
<evidence type="ECO:0000259" key="14">
    <source>
        <dbReference type="Pfam" id="PF07715"/>
    </source>
</evidence>
<sequence>MFRMTTLALLVGSATCAWAQDDTLTLPASNVTATAEQPKEATSLDLDRPIESGSRLNLSARENPASISVADRKTMQRIGARNFQDAANALPGVNASAPPGWGGYVSYRGFNGAQVSQLFNGINLQYGAAGRPVGAWIYDRVELLGGPSSFLNGSGAVGGSLNMITKLANRDEDTFEGRVSYGRYDTMETSVGFNKALNSGDGPRHYARLDYSRTSTNGYIDRQENGAGNLAFSLLSDINDQLSHTLAIEYLEEKENSPYWGTPVLQPAVGTLHIDKHNRFNNYNVEDGRYEQRTRWLRSITDYRIDDSNQLRNTFYHYNGQRDYRNLEVYRYNPGNTAIARSGGYRQRHDQEVNGNRVELTHQGQLFGLASDWAFGVDYNRNQQTAYPLSKGAFDSIDPNGFQPGHFLDIPGMDAPRAKGRSTTTDTTAGFVENRTRLTDQLSLVTALRYDHIDFDVVDHVTRAKLNRRWDAFTGRLGLVYDLTSNISLYTQYSTSAEPPGGSLTGASISQVGDFDLSTGRQVEVGSKFDFLDGRGSATAAAYRIVRKNISVPSSTVPNTTEQAGQQTSTGIELAASFKVTPKLLAAGNFSWVNAEYDEFNETISGVVYSRKGKTPVNIPDRVANLWLTYDLAPGWQVGADARYVSAVYANTANTQWVPSYTVYGLSMTHDLDQHVQLSARLRNLTDEVYARFIHQTNTQYYLGEPRSLEVAVQWRY</sequence>
<dbReference type="PANTHER" id="PTHR32552:SF84">
    <property type="entry name" value="TONB-DEPENDENT RECEPTOR-RELATED"/>
    <property type="match status" value="1"/>
</dbReference>
<feature type="domain" description="TonB-dependent receptor plug" evidence="14">
    <location>
        <begin position="60"/>
        <end position="159"/>
    </location>
</feature>
<dbReference type="CDD" id="cd01347">
    <property type="entry name" value="ligand_gated_channel"/>
    <property type="match status" value="1"/>
</dbReference>